<dbReference type="Pfam" id="PF21722">
    <property type="entry name" value="Gly_rich_2"/>
    <property type="match status" value="1"/>
</dbReference>
<sequence length="433" mass="40873">MLAASIPYKFATPWASGAAGGYITAAIPSSTASPGASQTLGFPPATATPVGAGGTPPAIADFNGAFSYATLWARWQQAGAPVVYDGTFATAIGGYPLGARLPAVTITGAFWVSTADDNLTDPDAGGTGWTFIRPPAWDQTVWTDTGAANGIVITLAPAPTSLAQIAGVQLSVRVVAANTGATTITINGLAALAVRNPNGAAANPSQLIGSGISTLIYDGSVAQLIGPATPPQFSQVQVTATGAYSGTAPAWATRLEYWVTGAGGGGGGGDATYAGAGAGAGGTALGSVAITGGAAYSGTIGVAGLCTNVAFNGTDGTASTLVIGGITYQGNGGQGGVHGVAPGGGAGGTASGTGALLVTGGSGLDGAPNSPTWGGGGGASFWGGGGRAATTNGGGQNGAAFGSGAGGAYSAGGSSALGGTGANGVALLKFYSS</sequence>
<reference evidence="3" key="1">
    <citation type="submission" date="2020-05" db="EMBL/GenBank/DDBJ databases">
        <authorList>
            <person name="Chiriac C."/>
            <person name="Salcher M."/>
            <person name="Ghai R."/>
            <person name="Kavagutti S V."/>
        </authorList>
    </citation>
    <scope>NUCLEOTIDE SEQUENCE</scope>
</reference>
<organism evidence="3">
    <name type="scientific">uncultured Caudovirales phage</name>
    <dbReference type="NCBI Taxonomy" id="2100421"/>
    <lineage>
        <taxon>Viruses</taxon>
        <taxon>Duplodnaviria</taxon>
        <taxon>Heunggongvirae</taxon>
        <taxon>Uroviricota</taxon>
        <taxon>Caudoviricetes</taxon>
        <taxon>Peduoviridae</taxon>
        <taxon>Maltschvirus</taxon>
        <taxon>Maltschvirus maltsch</taxon>
    </lineage>
</organism>
<evidence type="ECO:0000259" key="1">
    <source>
        <dbReference type="Pfam" id="PF21722"/>
    </source>
</evidence>
<evidence type="ECO:0000313" key="4">
    <source>
        <dbReference type="EMBL" id="CAB4212860.1"/>
    </source>
</evidence>
<name>A0A6J5QKD1_9CAUD</name>
<dbReference type="InterPro" id="IPR049304">
    <property type="entry name" value="Gly_rich_dom"/>
</dbReference>
<feature type="domain" description="Glycine-rich" evidence="1">
    <location>
        <begin position="239"/>
        <end position="431"/>
    </location>
</feature>
<accession>A0A6J5QKD1</accession>
<dbReference type="EMBL" id="LR796529">
    <property type="protein sequence ID" value="CAB4149763.1"/>
    <property type="molecule type" value="Genomic_DNA"/>
</dbReference>
<dbReference type="EMBL" id="LR797038">
    <property type="protein sequence ID" value="CAB4182947.1"/>
    <property type="molecule type" value="Genomic_DNA"/>
</dbReference>
<gene>
    <name evidence="3" type="ORF">UFOVP1081_29</name>
    <name evidence="4" type="ORF">UFOVP1433_29</name>
    <name evidence="2" type="ORF">UFOVP553_29</name>
</gene>
<dbReference type="EMBL" id="LR797392">
    <property type="protein sequence ID" value="CAB4212860.1"/>
    <property type="molecule type" value="Genomic_DNA"/>
</dbReference>
<protein>
    <recommendedName>
        <fullName evidence="1">Glycine-rich domain-containing protein</fullName>
    </recommendedName>
</protein>
<evidence type="ECO:0000313" key="3">
    <source>
        <dbReference type="EMBL" id="CAB4182947.1"/>
    </source>
</evidence>
<evidence type="ECO:0000313" key="2">
    <source>
        <dbReference type="EMBL" id="CAB4149763.1"/>
    </source>
</evidence>
<proteinExistence type="predicted"/>